<evidence type="ECO:0000256" key="6">
    <source>
        <dbReference type="SAM" id="MobiDB-lite"/>
    </source>
</evidence>
<dbReference type="AlphaFoldDB" id="A0A9Q0XU44"/>
<comment type="subcellular location">
    <subcellularLocation>
        <location evidence="1">Membrane</location>
        <topology evidence="1">Single-pass membrane protein</topology>
    </subcellularLocation>
    <subcellularLocation>
        <location evidence="2">Secreted</location>
    </subcellularLocation>
</comment>
<dbReference type="GO" id="GO:0005576">
    <property type="term" value="C:extracellular region"/>
    <property type="evidence" value="ECO:0007669"/>
    <property type="project" value="UniProtKB-SubCell"/>
</dbReference>
<feature type="transmembrane region" description="Helical" evidence="7">
    <location>
        <begin position="148"/>
        <end position="168"/>
    </location>
</feature>
<feature type="region of interest" description="Disordered" evidence="6">
    <location>
        <begin position="27"/>
        <end position="137"/>
    </location>
</feature>
<evidence type="ECO:0000259" key="8">
    <source>
        <dbReference type="PROSITE" id="PS50041"/>
    </source>
</evidence>
<keyword evidence="3" id="KW-0964">Secreted</keyword>
<dbReference type="GO" id="GO:0030246">
    <property type="term" value="F:carbohydrate binding"/>
    <property type="evidence" value="ECO:0007669"/>
    <property type="project" value="UniProtKB-KW"/>
</dbReference>
<keyword evidence="7" id="KW-0472">Membrane</keyword>
<keyword evidence="7" id="KW-0812">Transmembrane</keyword>
<dbReference type="Proteomes" id="UP001142489">
    <property type="component" value="Unassembled WGS sequence"/>
</dbReference>
<dbReference type="PANTHER" id="PTHR46746:SF9">
    <property type="entry name" value="CD209 ANTIGEN-LIKE PROTEIN C-LIKE"/>
    <property type="match status" value="1"/>
</dbReference>
<sequence>MCVCACKCMCVRACACMGPDGPVPMSKQTKVLPAPGAESSTEKPPTLHSRSPEASPSPRRRPSEPRPSLHGRPSERAPSLRSRALDEAPALPSRPLKPAPSLMVPSPEPRPSVQPPSSKKNSSEPGASSAPGLHPAGPRKKVVHVTNWFFATIGLLFICAILFPLVSIMNSKVTGQSRTMVEHIKMFQLQILILSEILHQVQIGKVPTCGMCRIQWLQHRDNCYLFRRTEMSWPSSMGFCKDKLSSLPTLNSTEEMDFLRHESKRYFDPYQKMPKFWIGLKYEPSMGKWLRIDGSVLNIKHLGVTTHRGCIFLQNGRFYSQPCSEHANIVCKAKVQLG</sequence>
<proteinExistence type="predicted"/>
<keyword evidence="4" id="KW-0430">Lectin</keyword>
<dbReference type="Pfam" id="PF00059">
    <property type="entry name" value="Lectin_C"/>
    <property type="match status" value="1"/>
</dbReference>
<protein>
    <recommendedName>
        <fullName evidence="8">C-type lectin domain-containing protein</fullName>
    </recommendedName>
</protein>
<accession>A0A9Q0XU44</accession>
<keyword evidence="7" id="KW-1133">Transmembrane helix</keyword>
<dbReference type="GO" id="GO:0016020">
    <property type="term" value="C:membrane"/>
    <property type="evidence" value="ECO:0007669"/>
    <property type="project" value="UniProtKB-SubCell"/>
</dbReference>
<evidence type="ECO:0000313" key="10">
    <source>
        <dbReference type="Proteomes" id="UP001142489"/>
    </source>
</evidence>
<reference evidence="9" key="1">
    <citation type="journal article" date="2023" name="DNA Res.">
        <title>Chromosome-level genome assembly of Phrynocephalus forsythii using third-generation DNA sequencing and Hi-C analysis.</title>
        <authorList>
            <person name="Qi Y."/>
            <person name="Zhao W."/>
            <person name="Zhao Y."/>
            <person name="Niu C."/>
            <person name="Cao S."/>
            <person name="Zhang Y."/>
        </authorList>
    </citation>
    <scope>NUCLEOTIDE SEQUENCE</scope>
    <source>
        <tissue evidence="9">Muscle</tissue>
    </source>
</reference>
<feature type="domain" description="C-type lectin" evidence="8">
    <location>
        <begin position="219"/>
        <end position="332"/>
    </location>
</feature>
<organism evidence="9 10">
    <name type="scientific">Phrynocephalus forsythii</name>
    <dbReference type="NCBI Taxonomy" id="171643"/>
    <lineage>
        <taxon>Eukaryota</taxon>
        <taxon>Metazoa</taxon>
        <taxon>Chordata</taxon>
        <taxon>Craniata</taxon>
        <taxon>Vertebrata</taxon>
        <taxon>Euteleostomi</taxon>
        <taxon>Lepidosauria</taxon>
        <taxon>Squamata</taxon>
        <taxon>Bifurcata</taxon>
        <taxon>Unidentata</taxon>
        <taxon>Episquamata</taxon>
        <taxon>Toxicofera</taxon>
        <taxon>Iguania</taxon>
        <taxon>Acrodonta</taxon>
        <taxon>Agamidae</taxon>
        <taxon>Agaminae</taxon>
        <taxon>Phrynocephalus</taxon>
    </lineage>
</organism>
<dbReference type="InterPro" id="IPR033992">
    <property type="entry name" value="NKR-like_CTLD"/>
</dbReference>
<comment type="caution">
    <text evidence="9">The sequence shown here is derived from an EMBL/GenBank/DDBJ whole genome shotgun (WGS) entry which is preliminary data.</text>
</comment>
<keyword evidence="10" id="KW-1185">Reference proteome</keyword>
<dbReference type="InterPro" id="IPR016187">
    <property type="entry name" value="CTDL_fold"/>
</dbReference>
<evidence type="ECO:0000313" key="9">
    <source>
        <dbReference type="EMBL" id="KAJ7329302.1"/>
    </source>
</evidence>
<evidence type="ECO:0000256" key="2">
    <source>
        <dbReference type="ARBA" id="ARBA00004613"/>
    </source>
</evidence>
<gene>
    <name evidence="9" type="ORF">JRQ81_015476</name>
</gene>
<evidence type="ECO:0000256" key="7">
    <source>
        <dbReference type="SAM" id="Phobius"/>
    </source>
</evidence>
<dbReference type="PROSITE" id="PS50041">
    <property type="entry name" value="C_TYPE_LECTIN_2"/>
    <property type="match status" value="1"/>
</dbReference>
<name>A0A9Q0XU44_9SAUR</name>
<dbReference type="InterPro" id="IPR016186">
    <property type="entry name" value="C-type_lectin-like/link_sf"/>
</dbReference>
<dbReference type="InterPro" id="IPR051379">
    <property type="entry name" value="C-type_Lectin_Receptor_IMM"/>
</dbReference>
<dbReference type="OrthoDB" id="6369810at2759"/>
<evidence type="ECO:0000256" key="3">
    <source>
        <dbReference type="ARBA" id="ARBA00022525"/>
    </source>
</evidence>
<dbReference type="EMBL" id="JAPFRF010000006">
    <property type="protein sequence ID" value="KAJ7329302.1"/>
    <property type="molecule type" value="Genomic_DNA"/>
</dbReference>
<dbReference type="SUPFAM" id="SSF56436">
    <property type="entry name" value="C-type lectin-like"/>
    <property type="match status" value="1"/>
</dbReference>
<dbReference type="PANTHER" id="PTHR46746">
    <property type="entry name" value="KILLER CELL LECTIN-LIKE RECEPTOR SUBFAMILY F MEMBER 2"/>
    <property type="match status" value="1"/>
</dbReference>
<evidence type="ECO:0000256" key="1">
    <source>
        <dbReference type="ARBA" id="ARBA00004167"/>
    </source>
</evidence>
<dbReference type="InterPro" id="IPR001304">
    <property type="entry name" value="C-type_lectin-like"/>
</dbReference>
<dbReference type="CDD" id="cd03593">
    <property type="entry name" value="CLECT_NK_receptors_like"/>
    <property type="match status" value="1"/>
</dbReference>
<evidence type="ECO:0000256" key="5">
    <source>
        <dbReference type="ARBA" id="ARBA00023157"/>
    </source>
</evidence>
<keyword evidence="5" id="KW-1015">Disulfide bond</keyword>
<dbReference type="Gene3D" id="3.10.100.10">
    <property type="entry name" value="Mannose-Binding Protein A, subunit A"/>
    <property type="match status" value="1"/>
</dbReference>
<evidence type="ECO:0000256" key="4">
    <source>
        <dbReference type="ARBA" id="ARBA00022734"/>
    </source>
</evidence>
<dbReference type="SMART" id="SM00034">
    <property type="entry name" value="CLECT"/>
    <property type="match status" value="1"/>
</dbReference>